<evidence type="ECO:0000256" key="4">
    <source>
        <dbReference type="ARBA" id="ARBA00012867"/>
    </source>
</evidence>
<dbReference type="InterPro" id="IPR050464">
    <property type="entry name" value="Zeta_carotene_desat/Oxidored"/>
</dbReference>
<evidence type="ECO:0000256" key="2">
    <source>
        <dbReference type="ARBA" id="ARBA00005073"/>
    </source>
</evidence>
<keyword evidence="8 11" id="KW-0350">Heme biosynthesis</keyword>
<dbReference type="UniPathway" id="UPA00251">
    <property type="reaction ID" value="UER00324"/>
</dbReference>
<evidence type="ECO:0000259" key="12">
    <source>
        <dbReference type="Pfam" id="PF01593"/>
    </source>
</evidence>
<dbReference type="GO" id="GO:0004729">
    <property type="term" value="F:oxygen-dependent protoporphyrinogen oxidase activity"/>
    <property type="evidence" value="ECO:0007669"/>
    <property type="project" value="UniProtKB-UniRule"/>
</dbReference>
<evidence type="ECO:0000256" key="8">
    <source>
        <dbReference type="ARBA" id="ARBA00023133"/>
    </source>
</evidence>
<comment type="function">
    <text evidence="1 11">Catalyzes the 6-electron oxidation of protoporphyrinogen-IX to form protoporphyrin-IX.</text>
</comment>
<keyword evidence="5 11" id="KW-0285">Flavoprotein</keyword>
<keyword evidence="7 11" id="KW-0560">Oxidoreductase</keyword>
<dbReference type="SUPFAM" id="SSF54373">
    <property type="entry name" value="FAD-linked reductases, C-terminal domain"/>
    <property type="match status" value="1"/>
</dbReference>
<dbReference type="GO" id="GO:0006782">
    <property type="term" value="P:protoporphyrinogen IX biosynthetic process"/>
    <property type="evidence" value="ECO:0007669"/>
    <property type="project" value="UniProtKB-UniRule"/>
</dbReference>
<comment type="pathway">
    <text evidence="2 11">Porphyrin-containing compound metabolism; protoporphyrin-IX biosynthesis; protoporphyrin-IX from protoporphyrinogen-IX: step 1/1.</text>
</comment>
<evidence type="ECO:0000256" key="3">
    <source>
        <dbReference type="ARBA" id="ARBA00010551"/>
    </source>
</evidence>
<dbReference type="GO" id="GO:0005743">
    <property type="term" value="C:mitochondrial inner membrane"/>
    <property type="evidence" value="ECO:0007669"/>
    <property type="project" value="UniProtKB-SubCell"/>
</dbReference>
<comment type="catalytic activity">
    <reaction evidence="10 11">
        <text>protoporphyrinogen IX + 3 O2 = protoporphyrin IX + 3 H2O2</text>
        <dbReference type="Rhea" id="RHEA:25576"/>
        <dbReference type="ChEBI" id="CHEBI:15379"/>
        <dbReference type="ChEBI" id="CHEBI:16240"/>
        <dbReference type="ChEBI" id="CHEBI:57306"/>
        <dbReference type="ChEBI" id="CHEBI:57307"/>
        <dbReference type="EC" id="1.3.3.4"/>
    </reaction>
</comment>
<dbReference type="PANTHER" id="PTHR42923">
    <property type="entry name" value="PROTOPORPHYRINOGEN OXIDASE"/>
    <property type="match status" value="1"/>
</dbReference>
<dbReference type="Gene3D" id="3.50.50.60">
    <property type="entry name" value="FAD/NAD(P)-binding domain"/>
    <property type="match status" value="1"/>
</dbReference>
<keyword evidence="6 11" id="KW-0274">FAD</keyword>
<dbReference type="Pfam" id="PF01593">
    <property type="entry name" value="Amino_oxidase"/>
    <property type="match status" value="1"/>
</dbReference>
<evidence type="ECO:0000256" key="5">
    <source>
        <dbReference type="ARBA" id="ARBA00022630"/>
    </source>
</evidence>
<comment type="subcellular location">
    <subcellularLocation>
        <location evidence="11">Mitochondrion inner membrane</location>
    </subcellularLocation>
</comment>
<evidence type="ECO:0000313" key="13">
    <source>
        <dbReference type="EMBL" id="JAI33747.1"/>
    </source>
</evidence>
<dbReference type="FunFam" id="3.50.50.60:FF:000193">
    <property type="entry name" value="Protoporphyrinogen oxidase"/>
    <property type="match status" value="1"/>
</dbReference>
<evidence type="ECO:0000256" key="10">
    <source>
        <dbReference type="ARBA" id="ARBA00047554"/>
    </source>
</evidence>
<gene>
    <name evidence="13" type="primary">Ppox</name>
    <name evidence="13" type="ORF">c1_g1_i1</name>
</gene>
<evidence type="ECO:0000256" key="9">
    <source>
        <dbReference type="ARBA" id="ARBA00023244"/>
    </source>
</evidence>
<proteinExistence type="inferred from homology"/>
<evidence type="ECO:0000256" key="7">
    <source>
        <dbReference type="ARBA" id="ARBA00023002"/>
    </source>
</evidence>
<dbReference type="PANTHER" id="PTHR42923:SF3">
    <property type="entry name" value="PROTOPORPHYRINOGEN OXIDASE"/>
    <property type="match status" value="1"/>
</dbReference>
<evidence type="ECO:0000256" key="1">
    <source>
        <dbReference type="ARBA" id="ARBA00002600"/>
    </source>
</evidence>
<comment type="cofactor">
    <cofactor evidence="11">
        <name>FAD</name>
        <dbReference type="ChEBI" id="CHEBI:57692"/>
    </cofactor>
    <text evidence="11">Binds 1 FAD per subunit.</text>
</comment>
<feature type="non-terminal residue" evidence="13">
    <location>
        <position position="1"/>
    </location>
</feature>
<protein>
    <recommendedName>
        <fullName evidence="4 11">Protoporphyrinogen oxidase</fullName>
        <ecNumber evidence="4 11">1.3.3.4</ecNumber>
    </recommendedName>
</protein>
<dbReference type="InterPro" id="IPR002937">
    <property type="entry name" value="Amino_oxidase"/>
</dbReference>
<evidence type="ECO:0000256" key="11">
    <source>
        <dbReference type="RuleBase" id="RU367069"/>
    </source>
</evidence>
<name>A0A0K8V4B8_BACLA</name>
<accession>A0A0K8V4B8</accession>
<dbReference type="OrthoDB" id="419752at2759"/>
<comment type="similarity">
    <text evidence="3 11">Belongs to the protoporphyrinogen/coproporphyrinogen oxidase family. Protoporphyrinogen oxidase subfamily.</text>
</comment>
<dbReference type="EMBL" id="GDHF01018567">
    <property type="protein sequence ID" value="JAI33747.1"/>
    <property type="molecule type" value="Transcribed_RNA"/>
</dbReference>
<dbReference type="InterPro" id="IPR004572">
    <property type="entry name" value="Protoporphyrinogen_oxidase"/>
</dbReference>
<feature type="domain" description="Amine oxidase" evidence="12">
    <location>
        <begin position="54"/>
        <end position="514"/>
    </location>
</feature>
<dbReference type="InterPro" id="IPR036188">
    <property type="entry name" value="FAD/NAD-bd_sf"/>
</dbReference>
<dbReference type="EC" id="1.3.3.4" evidence="4 11"/>
<reference evidence="13" key="1">
    <citation type="submission" date="2015-06" db="EMBL/GenBank/DDBJ databases">
        <authorList>
            <person name="Hoefler B.C."/>
            <person name="Straight P.D."/>
        </authorList>
    </citation>
    <scope>NUCLEOTIDE SEQUENCE</scope>
</reference>
<keyword evidence="9 11" id="KW-0627">Porphyrin biosynthesis</keyword>
<sequence length="522" mass="59062">INKTKTVDCLCCQICFFYFFFELRTDSNFLQSSSNYYIASYFLNKMTAVLGAGMSGLSAAYYLLQKFGYPATVYEASHRVGGWIRTERHKDKGFIFEMGPRTIRPKGIQGANTLQLIEELKLPVDPIKSWQPAAKNRLIYAKGQLCMLPNSLSGIFKTLPPFSKPLISQIKQDLIAGQKKLKLADESIYDFVERRFGAELANYAISPLICGICAGDAKEISVRFLMNDLFEKEQKWGGIIKGVVYEKLFGNNNKAAPAGLFGDAMPKLYERSQKEKWSMYRVPDGLDTLPQTLRNYLQEKDVDIQLTSECREIIFTRDGVRMTVKGQEVEPNHIISSIPTHKLATCVKNQHPSLSALLMAIEYVDVAVVNLQYNIKDLLKMKAFGFLVPPIERIPILGVIFDSCCFDMEGNTILTVMMGGRWFEQNFGKDPTPKKLLDTALQYLDVVMGIAEEPRLTRVHVLRKCIPQYTVGHTQRVSDIRRYIKHYKLPLTLCGAAYDGVGINDVILSARTQVESLRPFDD</sequence>
<organism evidence="13">
    <name type="scientific">Bactrocera latifrons</name>
    <name type="common">Malaysian fruit fly</name>
    <name type="synonym">Chaetodacus latifrons</name>
    <dbReference type="NCBI Taxonomy" id="174628"/>
    <lineage>
        <taxon>Eukaryota</taxon>
        <taxon>Metazoa</taxon>
        <taxon>Ecdysozoa</taxon>
        <taxon>Arthropoda</taxon>
        <taxon>Hexapoda</taxon>
        <taxon>Insecta</taxon>
        <taxon>Pterygota</taxon>
        <taxon>Neoptera</taxon>
        <taxon>Endopterygota</taxon>
        <taxon>Diptera</taxon>
        <taxon>Brachycera</taxon>
        <taxon>Muscomorpha</taxon>
        <taxon>Tephritoidea</taxon>
        <taxon>Tephritidae</taxon>
        <taxon>Bactrocera</taxon>
        <taxon>Bactrocera</taxon>
    </lineage>
</organism>
<dbReference type="AlphaFoldDB" id="A0A0K8V4B8"/>
<dbReference type="NCBIfam" id="TIGR00562">
    <property type="entry name" value="proto_IX_ox"/>
    <property type="match status" value="1"/>
</dbReference>
<dbReference type="SUPFAM" id="SSF51905">
    <property type="entry name" value="FAD/NAD(P)-binding domain"/>
    <property type="match status" value="1"/>
</dbReference>
<evidence type="ECO:0000256" key="6">
    <source>
        <dbReference type="ARBA" id="ARBA00022827"/>
    </source>
</evidence>